<reference evidence="1 2" key="1">
    <citation type="submission" date="2019-06" db="EMBL/GenBank/DDBJ databases">
        <title>Genomics analysis of Aphanomyces spp. identifies a new class of oomycete effector associated with host adaptation.</title>
        <authorList>
            <person name="Gaulin E."/>
        </authorList>
    </citation>
    <scope>NUCLEOTIDE SEQUENCE [LARGE SCALE GENOMIC DNA]</scope>
    <source>
        <strain evidence="1 2">E</strain>
    </source>
</reference>
<evidence type="ECO:0000313" key="1">
    <source>
        <dbReference type="EMBL" id="KAF0774902.1"/>
    </source>
</evidence>
<gene>
    <name evidence="1" type="ORF">AaE_001398</name>
</gene>
<organism evidence="1 2">
    <name type="scientific">Aphanomyces astaci</name>
    <name type="common">Crayfish plague agent</name>
    <dbReference type="NCBI Taxonomy" id="112090"/>
    <lineage>
        <taxon>Eukaryota</taxon>
        <taxon>Sar</taxon>
        <taxon>Stramenopiles</taxon>
        <taxon>Oomycota</taxon>
        <taxon>Saprolegniomycetes</taxon>
        <taxon>Saprolegniales</taxon>
        <taxon>Verrucalvaceae</taxon>
        <taxon>Aphanomyces</taxon>
    </lineage>
</organism>
<accession>A0A6A5AI77</accession>
<dbReference type="CDD" id="cd09272">
    <property type="entry name" value="RNase_HI_RT_Ty1"/>
    <property type="match status" value="1"/>
</dbReference>
<comment type="caution">
    <text evidence="1">The sequence shown here is derived from an EMBL/GenBank/DDBJ whole genome shotgun (WGS) entry which is preliminary data.</text>
</comment>
<name>A0A6A5AI77_APHAT</name>
<proteinExistence type="predicted"/>
<dbReference type="EMBL" id="VJMI01002912">
    <property type="protein sequence ID" value="KAF0774902.1"/>
    <property type="molecule type" value="Genomic_DNA"/>
</dbReference>
<dbReference type="PANTHER" id="PTHR11439">
    <property type="entry name" value="GAG-POL-RELATED RETROTRANSPOSON"/>
    <property type="match status" value="1"/>
</dbReference>
<dbReference type="PANTHER" id="PTHR11439:SF483">
    <property type="entry name" value="PEPTIDE SYNTHASE GLIP-LIKE, PUTATIVE (AFU_ORTHOLOGUE AFUA_3G12920)-RELATED"/>
    <property type="match status" value="1"/>
</dbReference>
<protein>
    <recommendedName>
        <fullName evidence="3">Reverse transcriptase Ty1/copia-type domain-containing protein</fullName>
    </recommendedName>
</protein>
<dbReference type="AlphaFoldDB" id="A0A6A5AI77"/>
<evidence type="ECO:0000313" key="2">
    <source>
        <dbReference type="Proteomes" id="UP000469452"/>
    </source>
</evidence>
<dbReference type="Proteomes" id="UP000469452">
    <property type="component" value="Unassembled WGS sequence"/>
</dbReference>
<evidence type="ECO:0008006" key="3">
    <source>
        <dbReference type="Google" id="ProtNLM"/>
    </source>
</evidence>
<sequence>MQVHGYSDASWAPKPDRRSISGQMWILNGGPISWRSIRQKTIATSPCEAEYVAMAAAAKECIFLRGVLADLGAIQENVVCYADNQGAIALSTNRAVNDRSKHIDICHHFVRD</sequence>